<feature type="binding site" evidence="11">
    <location>
        <position position="144"/>
    </location>
    <ligand>
        <name>Mg(2+)</name>
        <dbReference type="ChEBI" id="CHEBI:18420"/>
    </ligand>
</feature>
<proteinExistence type="inferred from homology"/>
<evidence type="ECO:0000313" key="14">
    <source>
        <dbReference type="EMBL" id="JAP94545.1"/>
    </source>
</evidence>
<dbReference type="FunFam" id="1.10.510.10:FF:000571">
    <property type="entry name" value="Maternal embryonic leucine zipper kinase"/>
    <property type="match status" value="1"/>
</dbReference>
<evidence type="ECO:0000256" key="10">
    <source>
        <dbReference type="PIRSR" id="PIRSR000615-1"/>
    </source>
</evidence>
<keyword evidence="11" id="KW-0460">Magnesium</keyword>
<dbReference type="InterPro" id="IPR051131">
    <property type="entry name" value="NEK_Ser/Thr_kinase_NIMA"/>
</dbReference>
<sequence length="337" mass="38768">DCYEIQILIGTGSFGKVYKVKNKQTGEICAMKEIGYGQMKDKEKQLLVSEVNLMKRLKHPSIVRYIEKFQDKQRQIIYIVMEYCGAGDLQKYLKLQMQQRKYMSEEKVWSVFIQMLSAVDYCHFPPSDADLNGKVLNRDIKPANVFFTDSACIKLGDFGLSRQLSDDQLAQTNVGTPLYMAPELLNRQSYTEKVDIWSLGCILHEMCALSTPYTAANLDSLKIKVLANKRNSLPPQYSSKVKDTIDMMLQLDPTNRPSTQQLKELPWIDQMLRSVGENAEHIKSLPPLKQNLVVRNLKEDDLMQREQKLIQKELDIAGEEEMARLRCQQLGINYDLV</sequence>
<dbReference type="InterPro" id="IPR017441">
    <property type="entry name" value="Protein_kinase_ATP_BS"/>
</dbReference>
<feature type="domain" description="Protein kinase" evidence="13">
    <location>
        <begin position="3"/>
        <end position="268"/>
    </location>
</feature>
<feature type="non-terminal residue" evidence="14">
    <location>
        <position position="1"/>
    </location>
</feature>
<dbReference type="FunFam" id="3.30.200.20:FF:000097">
    <property type="entry name" value="Probable serine/threonine-protein kinase nek1"/>
    <property type="match status" value="1"/>
</dbReference>
<dbReference type="Gene3D" id="1.10.510.10">
    <property type="entry name" value="Transferase(Phosphotransferase) domain 1"/>
    <property type="match status" value="1"/>
</dbReference>
<evidence type="ECO:0000259" key="13">
    <source>
        <dbReference type="PROSITE" id="PS50011"/>
    </source>
</evidence>
<evidence type="ECO:0000256" key="8">
    <source>
        <dbReference type="ARBA" id="ARBA00047899"/>
    </source>
</evidence>
<dbReference type="GO" id="GO:0046872">
    <property type="term" value="F:metal ion binding"/>
    <property type="evidence" value="ECO:0007669"/>
    <property type="project" value="UniProtKB-KW"/>
</dbReference>
<dbReference type="PANTHER" id="PTHR44899">
    <property type="entry name" value="CAMK FAMILY PROTEIN KINASE"/>
    <property type="match status" value="1"/>
</dbReference>
<dbReference type="PROSITE" id="PS50011">
    <property type="entry name" value="PROTEIN_KINASE_DOM"/>
    <property type="match status" value="1"/>
</dbReference>
<feature type="binding site" evidence="11">
    <location>
        <position position="157"/>
    </location>
    <ligand>
        <name>Mg(2+)</name>
        <dbReference type="ChEBI" id="CHEBI:18420"/>
    </ligand>
</feature>
<feature type="active site" description="Proton acceptor" evidence="10">
    <location>
        <position position="139"/>
    </location>
</feature>
<dbReference type="Gene3D" id="3.30.200.20">
    <property type="entry name" value="Phosphorylase Kinase, domain 1"/>
    <property type="match status" value="1"/>
</dbReference>
<dbReference type="SMART" id="SM00220">
    <property type="entry name" value="S_TKc"/>
    <property type="match status" value="1"/>
</dbReference>
<dbReference type="AlphaFoldDB" id="A0A146KFY3"/>
<dbReference type="InterPro" id="IPR000719">
    <property type="entry name" value="Prot_kinase_dom"/>
</dbReference>
<reference evidence="14" key="1">
    <citation type="submission" date="2015-07" db="EMBL/GenBank/DDBJ databases">
        <title>Adaptation to a free-living lifestyle via gene acquisitions in the diplomonad Trepomonas sp. PC1.</title>
        <authorList>
            <person name="Xu F."/>
            <person name="Jerlstrom-Hultqvist J."/>
            <person name="Kolisko M."/>
            <person name="Simpson A.G.B."/>
            <person name="Roger A.J."/>
            <person name="Svard S.G."/>
            <person name="Andersson J.O."/>
        </authorList>
    </citation>
    <scope>NUCLEOTIDE SEQUENCE</scope>
    <source>
        <strain evidence="14">PC1</strain>
    </source>
</reference>
<comment type="catalytic activity">
    <reaction evidence="9">
        <text>L-seryl-[protein] + ATP = O-phospho-L-seryl-[protein] + ADP + H(+)</text>
        <dbReference type="Rhea" id="RHEA:17989"/>
        <dbReference type="Rhea" id="RHEA-COMP:9863"/>
        <dbReference type="Rhea" id="RHEA-COMP:11604"/>
        <dbReference type="ChEBI" id="CHEBI:15378"/>
        <dbReference type="ChEBI" id="CHEBI:29999"/>
        <dbReference type="ChEBI" id="CHEBI:30616"/>
        <dbReference type="ChEBI" id="CHEBI:83421"/>
        <dbReference type="ChEBI" id="CHEBI:456216"/>
        <dbReference type="EC" id="2.7.11.1"/>
    </reaction>
</comment>
<evidence type="ECO:0000256" key="3">
    <source>
        <dbReference type="ARBA" id="ARBA00022527"/>
    </source>
</evidence>
<evidence type="ECO:0000256" key="5">
    <source>
        <dbReference type="ARBA" id="ARBA00022741"/>
    </source>
</evidence>
<dbReference type="SUPFAM" id="SSF56112">
    <property type="entry name" value="Protein kinase-like (PK-like)"/>
    <property type="match status" value="1"/>
</dbReference>
<keyword evidence="5 12" id="KW-0547">Nucleotide-binding</keyword>
<dbReference type="PANTHER" id="PTHR44899:SF10">
    <property type="entry name" value="NIMA-RELATED KINASE 2"/>
    <property type="match status" value="1"/>
</dbReference>
<dbReference type="CDD" id="cd08217">
    <property type="entry name" value="STKc_Nek2"/>
    <property type="match status" value="1"/>
</dbReference>
<dbReference type="GO" id="GO:0005524">
    <property type="term" value="F:ATP binding"/>
    <property type="evidence" value="ECO:0007669"/>
    <property type="project" value="UniProtKB-UniRule"/>
</dbReference>
<keyword evidence="7 12" id="KW-0067">ATP-binding</keyword>
<evidence type="ECO:0000256" key="9">
    <source>
        <dbReference type="ARBA" id="ARBA00048679"/>
    </source>
</evidence>
<gene>
    <name evidence="14" type="ORF">TPC1_12768</name>
</gene>
<dbReference type="GO" id="GO:0004674">
    <property type="term" value="F:protein serine/threonine kinase activity"/>
    <property type="evidence" value="ECO:0007669"/>
    <property type="project" value="UniProtKB-KW"/>
</dbReference>
<dbReference type="InterPro" id="IPR011009">
    <property type="entry name" value="Kinase-like_dom_sf"/>
</dbReference>
<evidence type="ECO:0000256" key="7">
    <source>
        <dbReference type="ARBA" id="ARBA00022840"/>
    </source>
</evidence>
<evidence type="ECO:0000256" key="6">
    <source>
        <dbReference type="ARBA" id="ARBA00022777"/>
    </source>
</evidence>
<accession>A0A146KFY3</accession>
<dbReference type="PIRSF" id="PIRSF000615">
    <property type="entry name" value="TyrPK_CSF1-R"/>
    <property type="match status" value="1"/>
</dbReference>
<protein>
    <recommendedName>
        <fullName evidence="2">non-specific serine/threonine protein kinase</fullName>
        <ecNumber evidence="2">2.7.11.1</ecNumber>
    </recommendedName>
</protein>
<dbReference type="Pfam" id="PF00069">
    <property type="entry name" value="Pkinase"/>
    <property type="match status" value="1"/>
</dbReference>
<comment type="similarity">
    <text evidence="1">Belongs to the protein kinase superfamily. NEK Ser/Thr protein kinase family. NIMA subfamily.</text>
</comment>
<evidence type="ECO:0000256" key="1">
    <source>
        <dbReference type="ARBA" id="ARBA00010886"/>
    </source>
</evidence>
<name>A0A146KFY3_9EUKA</name>
<evidence type="ECO:0000256" key="12">
    <source>
        <dbReference type="PROSITE-ProRule" id="PRU10141"/>
    </source>
</evidence>
<comment type="catalytic activity">
    <reaction evidence="8">
        <text>L-threonyl-[protein] + ATP = O-phospho-L-threonyl-[protein] + ADP + H(+)</text>
        <dbReference type="Rhea" id="RHEA:46608"/>
        <dbReference type="Rhea" id="RHEA-COMP:11060"/>
        <dbReference type="Rhea" id="RHEA-COMP:11605"/>
        <dbReference type="ChEBI" id="CHEBI:15378"/>
        <dbReference type="ChEBI" id="CHEBI:30013"/>
        <dbReference type="ChEBI" id="CHEBI:30616"/>
        <dbReference type="ChEBI" id="CHEBI:61977"/>
        <dbReference type="ChEBI" id="CHEBI:456216"/>
        <dbReference type="EC" id="2.7.11.1"/>
    </reaction>
</comment>
<keyword evidence="3" id="KW-0723">Serine/threonine-protein kinase</keyword>
<keyword evidence="4" id="KW-0808">Transferase</keyword>
<feature type="binding site" evidence="12">
    <location>
        <position position="32"/>
    </location>
    <ligand>
        <name>ATP</name>
        <dbReference type="ChEBI" id="CHEBI:30616"/>
    </ligand>
</feature>
<evidence type="ECO:0000256" key="11">
    <source>
        <dbReference type="PIRSR" id="PIRSR000615-3"/>
    </source>
</evidence>
<keyword evidence="6 14" id="KW-0418">Kinase</keyword>
<evidence type="ECO:0000256" key="2">
    <source>
        <dbReference type="ARBA" id="ARBA00012513"/>
    </source>
</evidence>
<organism evidence="14">
    <name type="scientific">Trepomonas sp. PC1</name>
    <dbReference type="NCBI Taxonomy" id="1076344"/>
    <lineage>
        <taxon>Eukaryota</taxon>
        <taxon>Metamonada</taxon>
        <taxon>Diplomonadida</taxon>
        <taxon>Hexamitidae</taxon>
        <taxon>Hexamitinae</taxon>
        <taxon>Trepomonas</taxon>
    </lineage>
</organism>
<evidence type="ECO:0000256" key="4">
    <source>
        <dbReference type="ARBA" id="ARBA00022679"/>
    </source>
</evidence>
<dbReference type="PROSITE" id="PS00107">
    <property type="entry name" value="PROTEIN_KINASE_ATP"/>
    <property type="match status" value="1"/>
</dbReference>
<keyword evidence="11" id="KW-0479">Metal-binding</keyword>
<dbReference type="EMBL" id="GDID01002061">
    <property type="protein sequence ID" value="JAP94545.1"/>
    <property type="molecule type" value="Transcribed_RNA"/>
</dbReference>
<dbReference type="EC" id="2.7.11.1" evidence="2"/>